<name>A0A6C2UP99_9BACT</name>
<gene>
    <name evidence="2" type="ORF">SCARR_04211</name>
</gene>
<proteinExistence type="predicted"/>
<evidence type="ECO:0000256" key="1">
    <source>
        <dbReference type="SAM" id="SignalP"/>
    </source>
</evidence>
<feature type="signal peptide" evidence="1">
    <location>
        <begin position="1"/>
        <end position="20"/>
    </location>
</feature>
<keyword evidence="1" id="KW-0732">Signal</keyword>
<feature type="chain" id="PRO_5025657602" evidence="1">
    <location>
        <begin position="21"/>
        <end position="269"/>
    </location>
</feature>
<dbReference type="EMBL" id="CAAHFH010000002">
    <property type="protein sequence ID" value="VGO22130.1"/>
    <property type="molecule type" value="Genomic_DNA"/>
</dbReference>
<dbReference type="RefSeq" id="WP_136063533.1">
    <property type="nucleotide sequence ID" value="NZ_CAAHFH010000002.1"/>
</dbReference>
<organism evidence="2 3">
    <name type="scientific">Pontiella sulfatireligans</name>
    <dbReference type="NCBI Taxonomy" id="2750658"/>
    <lineage>
        <taxon>Bacteria</taxon>
        <taxon>Pseudomonadati</taxon>
        <taxon>Kiritimatiellota</taxon>
        <taxon>Kiritimatiellia</taxon>
        <taxon>Kiritimatiellales</taxon>
        <taxon>Pontiellaceae</taxon>
        <taxon>Pontiella</taxon>
    </lineage>
</organism>
<evidence type="ECO:0000313" key="3">
    <source>
        <dbReference type="Proteomes" id="UP000346198"/>
    </source>
</evidence>
<reference evidence="2 3" key="1">
    <citation type="submission" date="2019-04" db="EMBL/GenBank/DDBJ databases">
        <authorList>
            <person name="Van Vliet M D."/>
        </authorList>
    </citation>
    <scope>NUCLEOTIDE SEQUENCE [LARGE SCALE GENOMIC DNA]</scope>
    <source>
        <strain evidence="2 3">F21</strain>
    </source>
</reference>
<evidence type="ECO:0000313" key="2">
    <source>
        <dbReference type="EMBL" id="VGO22130.1"/>
    </source>
</evidence>
<protein>
    <submittedName>
        <fullName evidence="2">Uncharacterized protein</fullName>
    </submittedName>
</protein>
<accession>A0A6C2UP99</accession>
<sequence length="269" mass="28091">MKMRYVFTIMMGLLSVAAQAVVVVDFDAATQILADSDNTPSSFVLNTTTPTYASAGVNYTGPAIYAAMNERSTTLVSLKAANGTFIRMNDSTENGGEALFTFKTPGVSFEAGVDVIKIGSAFVSKTTRLNSATMHFVIEEAGKFYISDASASHATSYRVNALTANWYAYDPSTIAGVSVIGAAATPTFKSIDSIGYLLSAEGPAIGGAGVNFGVTKFTATAAISEPATIGLISASGKGVYPQAEKDPVWVTTPMRAAGRNGIVEDQRIL</sequence>
<keyword evidence="3" id="KW-1185">Reference proteome</keyword>
<dbReference type="AlphaFoldDB" id="A0A6C2UP99"/>
<dbReference type="Proteomes" id="UP000346198">
    <property type="component" value="Unassembled WGS sequence"/>
</dbReference>